<dbReference type="Proteomes" id="UP000460715">
    <property type="component" value="Unassembled WGS sequence"/>
</dbReference>
<dbReference type="PIRSF" id="PIRSF006806">
    <property type="entry name" value="FTHF_cligase"/>
    <property type="match status" value="1"/>
</dbReference>
<dbReference type="GO" id="GO:0030272">
    <property type="term" value="F:5-formyltetrahydrofolate cyclo-ligase activity"/>
    <property type="evidence" value="ECO:0007669"/>
    <property type="project" value="UniProtKB-EC"/>
</dbReference>
<dbReference type="GO" id="GO:0009396">
    <property type="term" value="P:folic acid-containing compound biosynthetic process"/>
    <property type="evidence" value="ECO:0007669"/>
    <property type="project" value="TreeGrafter"/>
</dbReference>
<comment type="catalytic activity">
    <reaction evidence="5">
        <text>(6S)-5-formyl-5,6,7,8-tetrahydrofolate + ATP = (6R)-5,10-methenyltetrahydrofolate + ADP + phosphate</text>
        <dbReference type="Rhea" id="RHEA:10488"/>
        <dbReference type="ChEBI" id="CHEBI:30616"/>
        <dbReference type="ChEBI" id="CHEBI:43474"/>
        <dbReference type="ChEBI" id="CHEBI:57455"/>
        <dbReference type="ChEBI" id="CHEBI:57457"/>
        <dbReference type="ChEBI" id="CHEBI:456216"/>
        <dbReference type="EC" id="6.3.3.2"/>
    </reaction>
</comment>
<dbReference type="NCBIfam" id="TIGR02727">
    <property type="entry name" value="MTHFS_bact"/>
    <property type="match status" value="1"/>
</dbReference>
<dbReference type="GO" id="GO:0005524">
    <property type="term" value="F:ATP binding"/>
    <property type="evidence" value="ECO:0007669"/>
    <property type="project" value="UniProtKB-KW"/>
</dbReference>
<evidence type="ECO:0000256" key="5">
    <source>
        <dbReference type="RuleBase" id="RU361279"/>
    </source>
</evidence>
<dbReference type="PANTHER" id="PTHR23407">
    <property type="entry name" value="ATPASE INHIBITOR/5-FORMYLTETRAHYDROFOLATE CYCLO-LIGASE"/>
    <property type="match status" value="1"/>
</dbReference>
<evidence type="ECO:0000256" key="3">
    <source>
        <dbReference type="ARBA" id="ARBA00022840"/>
    </source>
</evidence>
<dbReference type="InterPro" id="IPR037171">
    <property type="entry name" value="NagB/RpiA_transferase-like"/>
</dbReference>
<dbReference type="GO" id="GO:0035999">
    <property type="term" value="P:tetrahydrofolate interconversion"/>
    <property type="evidence" value="ECO:0007669"/>
    <property type="project" value="TreeGrafter"/>
</dbReference>
<comment type="similarity">
    <text evidence="1 5">Belongs to the 5-formyltetrahydrofolate cyclo-ligase family.</text>
</comment>
<keyword evidence="6" id="KW-0436">Ligase</keyword>
<dbReference type="EMBL" id="SNVJ01000018">
    <property type="protein sequence ID" value="MXP65121.1"/>
    <property type="molecule type" value="Genomic_DNA"/>
</dbReference>
<feature type="binding site" evidence="4">
    <location>
        <position position="63"/>
    </location>
    <ligand>
        <name>substrate</name>
    </ligand>
</feature>
<feature type="binding site" evidence="4">
    <location>
        <begin position="137"/>
        <end position="145"/>
    </location>
    <ligand>
        <name>ATP</name>
        <dbReference type="ChEBI" id="CHEBI:30616"/>
    </ligand>
</feature>
<dbReference type="Pfam" id="PF01812">
    <property type="entry name" value="5-FTHF_cyc-lig"/>
    <property type="match status" value="1"/>
</dbReference>
<dbReference type="GO" id="GO:0046872">
    <property type="term" value="F:metal ion binding"/>
    <property type="evidence" value="ECO:0007669"/>
    <property type="project" value="UniProtKB-KW"/>
</dbReference>
<keyword evidence="2 4" id="KW-0547">Nucleotide-binding</keyword>
<evidence type="ECO:0000313" key="6">
    <source>
        <dbReference type="EMBL" id="MXP65121.1"/>
    </source>
</evidence>
<keyword evidence="5" id="KW-0460">Magnesium</keyword>
<evidence type="ECO:0000256" key="2">
    <source>
        <dbReference type="ARBA" id="ARBA00022741"/>
    </source>
</evidence>
<dbReference type="OrthoDB" id="9801938at2"/>
<dbReference type="Gene3D" id="3.40.50.10420">
    <property type="entry name" value="NagB/RpiA/CoA transferase-like"/>
    <property type="match status" value="1"/>
</dbReference>
<keyword evidence="3 4" id="KW-0067">ATP-binding</keyword>
<keyword evidence="7" id="KW-1185">Reference proteome</keyword>
<protein>
    <recommendedName>
        <fullName evidence="5">5-formyltetrahydrofolate cyclo-ligase</fullName>
        <ecNumber evidence="5">6.3.3.2</ecNumber>
    </recommendedName>
</protein>
<name>A0A845BDC6_9PROT</name>
<accession>A0A845BDC6</accession>
<dbReference type="AlphaFoldDB" id="A0A845BDC6"/>
<reference evidence="6 7" key="1">
    <citation type="submission" date="2019-03" db="EMBL/GenBank/DDBJ databases">
        <title>Roseomonas sp. a novel Roseomonas species isolated from Sea whip Gorgonian.</title>
        <authorList>
            <person name="Li F."/>
            <person name="Pan X."/>
            <person name="Huang S."/>
            <person name="Li Z."/>
            <person name="Meng B."/>
        </authorList>
    </citation>
    <scope>NUCLEOTIDE SEQUENCE [LARGE SCALE GENOMIC DNA]</scope>
    <source>
        <strain evidence="6 7">M0104</strain>
    </source>
</reference>
<dbReference type="PANTHER" id="PTHR23407:SF1">
    <property type="entry name" value="5-FORMYLTETRAHYDROFOLATE CYCLO-LIGASE"/>
    <property type="match status" value="1"/>
</dbReference>
<keyword evidence="5" id="KW-0479">Metal-binding</keyword>
<evidence type="ECO:0000256" key="1">
    <source>
        <dbReference type="ARBA" id="ARBA00010638"/>
    </source>
</evidence>
<dbReference type="RefSeq" id="WP_160938531.1">
    <property type="nucleotide sequence ID" value="NZ_SNVJ01000018.1"/>
</dbReference>
<proteinExistence type="inferred from homology"/>
<dbReference type="InterPro" id="IPR002698">
    <property type="entry name" value="FTHF_cligase"/>
</dbReference>
<evidence type="ECO:0000313" key="7">
    <source>
        <dbReference type="Proteomes" id="UP000460715"/>
    </source>
</evidence>
<comment type="cofactor">
    <cofactor evidence="5">
        <name>Mg(2+)</name>
        <dbReference type="ChEBI" id="CHEBI:18420"/>
    </cofactor>
</comment>
<evidence type="ECO:0000256" key="4">
    <source>
        <dbReference type="PIRSR" id="PIRSR006806-1"/>
    </source>
</evidence>
<sequence length="210" mass="23400">MQGWPEVRAWRKAERARLLAQRLALPRAQREAWNDAITPRLAALLRAREPLRTIGFYWPFKGEYDPRPLMRALHDAGLRLALPVVVERAKPLVFRAWWPGIPMVPGVWNIPVPAGSAAVRPDVLVAPLVGFDARGYRLGYGGGYYDRTLGAPPARPLAIGVGFELAALGTIHPQPHDVPMDLIITPERTLRPERDAAAREREGMGEACRE</sequence>
<dbReference type="EC" id="6.3.3.2" evidence="5"/>
<dbReference type="SUPFAM" id="SSF100950">
    <property type="entry name" value="NagB/RpiA/CoA transferase-like"/>
    <property type="match status" value="1"/>
</dbReference>
<organism evidence="6 7">
    <name type="scientific">Teichococcus coralli</name>
    <dbReference type="NCBI Taxonomy" id="2545983"/>
    <lineage>
        <taxon>Bacteria</taxon>
        <taxon>Pseudomonadati</taxon>
        <taxon>Pseudomonadota</taxon>
        <taxon>Alphaproteobacteria</taxon>
        <taxon>Acetobacterales</taxon>
        <taxon>Roseomonadaceae</taxon>
        <taxon>Roseomonas</taxon>
    </lineage>
</organism>
<gene>
    <name evidence="6" type="ORF">E0493_17380</name>
</gene>
<comment type="caution">
    <text evidence="6">The sequence shown here is derived from an EMBL/GenBank/DDBJ whole genome shotgun (WGS) entry which is preliminary data.</text>
</comment>
<dbReference type="InterPro" id="IPR024185">
    <property type="entry name" value="FTHF_cligase-like_sf"/>
</dbReference>